<dbReference type="InterPro" id="IPR018060">
    <property type="entry name" value="HTH_AraC"/>
</dbReference>
<organism evidence="6 7">
    <name type="scientific">Nesterenkonia aurantiaca</name>
    <dbReference type="NCBI Taxonomy" id="1436010"/>
    <lineage>
        <taxon>Bacteria</taxon>
        <taxon>Bacillati</taxon>
        <taxon>Actinomycetota</taxon>
        <taxon>Actinomycetes</taxon>
        <taxon>Micrococcales</taxon>
        <taxon>Micrococcaceae</taxon>
        <taxon>Nesterenkonia</taxon>
    </lineage>
</organism>
<dbReference type="RefSeq" id="WP_036475477.1">
    <property type="nucleotide sequence ID" value="NZ_SOAN01000007.1"/>
</dbReference>
<evidence type="ECO:0000313" key="7">
    <source>
        <dbReference type="Proteomes" id="UP000294506"/>
    </source>
</evidence>
<dbReference type="PANTHER" id="PTHR46796:SF6">
    <property type="entry name" value="ARAC SUBFAMILY"/>
    <property type="match status" value="1"/>
</dbReference>
<dbReference type="SMART" id="SM00342">
    <property type="entry name" value="HTH_ARAC"/>
    <property type="match status" value="1"/>
</dbReference>
<dbReference type="SUPFAM" id="SSF46689">
    <property type="entry name" value="Homeodomain-like"/>
    <property type="match status" value="1"/>
</dbReference>
<dbReference type="PANTHER" id="PTHR46796">
    <property type="entry name" value="HTH-TYPE TRANSCRIPTIONAL ACTIVATOR RHAS-RELATED"/>
    <property type="match status" value="1"/>
</dbReference>
<gene>
    <name evidence="6" type="ORF">EV640_107148</name>
</gene>
<keyword evidence="7" id="KW-1185">Reference proteome</keyword>
<dbReference type="EMBL" id="SOAN01000007">
    <property type="protein sequence ID" value="TDS84750.1"/>
    <property type="molecule type" value="Genomic_DNA"/>
</dbReference>
<proteinExistence type="predicted"/>
<dbReference type="GO" id="GO:0043565">
    <property type="term" value="F:sequence-specific DNA binding"/>
    <property type="evidence" value="ECO:0007669"/>
    <property type="project" value="InterPro"/>
</dbReference>
<keyword evidence="2" id="KW-0238">DNA-binding</keyword>
<comment type="caution">
    <text evidence="6">The sequence shown here is derived from an EMBL/GenBank/DDBJ whole genome shotgun (WGS) entry which is preliminary data.</text>
</comment>
<dbReference type="InterPro" id="IPR009057">
    <property type="entry name" value="Homeodomain-like_sf"/>
</dbReference>
<name>A0A4R7G121_9MICC</name>
<dbReference type="Pfam" id="PF14525">
    <property type="entry name" value="AraC_binding_2"/>
    <property type="match status" value="1"/>
</dbReference>
<sequence>MPTTHATSADLERPSPELSPPTTDLATWREAIAAAVVPLDIQAKPGTTFAGRIRSSCVDGVGVYELLTTAHSVRRTPSLISKHDPRFYKLSLQLSGRGILEQDGRRADLGPGDLAIYDTHRPYALHFPEPSRTMVMVIPREPVDLTAEQIAGVTATCFSHDRGFGRMVNPFFVELCNSIEQLPGAYGARLVHSALDLMVTMLAQELDSRREEPSSITGSLHREIREYILNHLSDETMTPASIAAAHFVSLRYLYTIFSGQGDTISAWIRARRLEHIRRDLLDPLHAQRTVSCLAGRWGLHDAAHFSRLFKAEYGESPSVYRRQRLVGGSRAA</sequence>
<evidence type="ECO:0000256" key="2">
    <source>
        <dbReference type="ARBA" id="ARBA00023125"/>
    </source>
</evidence>
<dbReference type="Gene3D" id="1.10.10.60">
    <property type="entry name" value="Homeodomain-like"/>
    <property type="match status" value="1"/>
</dbReference>
<evidence type="ECO:0000256" key="4">
    <source>
        <dbReference type="SAM" id="MobiDB-lite"/>
    </source>
</evidence>
<evidence type="ECO:0000313" key="6">
    <source>
        <dbReference type="EMBL" id="TDS84750.1"/>
    </source>
</evidence>
<dbReference type="Proteomes" id="UP000294506">
    <property type="component" value="Unassembled WGS sequence"/>
</dbReference>
<feature type="domain" description="HTH araC/xylS-type" evidence="5">
    <location>
        <begin position="222"/>
        <end position="323"/>
    </location>
</feature>
<reference evidence="6 7" key="1">
    <citation type="submission" date="2019-03" db="EMBL/GenBank/DDBJ databases">
        <title>Genomic Encyclopedia of Type Strains, Phase III (KMG-III): the genomes of soil and plant-associated and newly described type strains.</title>
        <authorList>
            <person name="Whitman W."/>
        </authorList>
    </citation>
    <scope>NUCLEOTIDE SEQUENCE [LARGE SCALE GENOMIC DNA]</scope>
    <source>
        <strain evidence="6 7">DSM 27373</strain>
    </source>
</reference>
<dbReference type="AlphaFoldDB" id="A0A4R7G121"/>
<evidence type="ECO:0000256" key="1">
    <source>
        <dbReference type="ARBA" id="ARBA00023015"/>
    </source>
</evidence>
<dbReference type="PROSITE" id="PS01124">
    <property type="entry name" value="HTH_ARAC_FAMILY_2"/>
    <property type="match status" value="1"/>
</dbReference>
<evidence type="ECO:0000259" key="5">
    <source>
        <dbReference type="PROSITE" id="PS01124"/>
    </source>
</evidence>
<dbReference type="GO" id="GO:0003700">
    <property type="term" value="F:DNA-binding transcription factor activity"/>
    <property type="evidence" value="ECO:0007669"/>
    <property type="project" value="InterPro"/>
</dbReference>
<dbReference type="InterPro" id="IPR035418">
    <property type="entry name" value="AraC-bd_2"/>
</dbReference>
<keyword evidence="1" id="KW-0805">Transcription regulation</keyword>
<accession>A0A4R7G121</accession>
<protein>
    <submittedName>
        <fullName evidence="6">AraC family transcriptional regulator</fullName>
    </submittedName>
</protein>
<feature type="region of interest" description="Disordered" evidence="4">
    <location>
        <begin position="1"/>
        <end position="23"/>
    </location>
</feature>
<evidence type="ECO:0000256" key="3">
    <source>
        <dbReference type="ARBA" id="ARBA00023163"/>
    </source>
</evidence>
<dbReference type="Pfam" id="PF12833">
    <property type="entry name" value="HTH_18"/>
    <property type="match status" value="1"/>
</dbReference>
<dbReference type="InterPro" id="IPR050204">
    <property type="entry name" value="AraC_XylS_family_regulators"/>
</dbReference>
<keyword evidence="3" id="KW-0804">Transcription</keyword>